<protein>
    <submittedName>
        <fullName evidence="1">Uncharacterized protein</fullName>
    </submittedName>
</protein>
<dbReference type="Proteomes" id="UP000622552">
    <property type="component" value="Unassembled WGS sequence"/>
</dbReference>
<gene>
    <name evidence="1" type="ORF">IW245_002437</name>
</gene>
<dbReference type="EMBL" id="JADOUF010000001">
    <property type="protein sequence ID" value="MBG6136243.1"/>
    <property type="molecule type" value="Genomic_DNA"/>
</dbReference>
<name>A0A8J7GQI2_9ACTN</name>
<proteinExistence type="predicted"/>
<accession>A0A8J7GQI2</accession>
<reference evidence="1" key="1">
    <citation type="submission" date="2020-11" db="EMBL/GenBank/DDBJ databases">
        <title>Sequencing the genomes of 1000 actinobacteria strains.</title>
        <authorList>
            <person name="Klenk H.-P."/>
        </authorList>
    </citation>
    <scope>NUCLEOTIDE SEQUENCE</scope>
    <source>
        <strain evidence="1">DSM 45356</strain>
    </source>
</reference>
<comment type="caution">
    <text evidence="1">The sequence shown here is derived from an EMBL/GenBank/DDBJ whole genome shotgun (WGS) entry which is preliminary data.</text>
</comment>
<organism evidence="1 2">
    <name type="scientific">Longispora fulva</name>
    <dbReference type="NCBI Taxonomy" id="619741"/>
    <lineage>
        <taxon>Bacteria</taxon>
        <taxon>Bacillati</taxon>
        <taxon>Actinomycetota</taxon>
        <taxon>Actinomycetes</taxon>
        <taxon>Micromonosporales</taxon>
        <taxon>Micromonosporaceae</taxon>
        <taxon>Longispora</taxon>
    </lineage>
</organism>
<evidence type="ECO:0000313" key="1">
    <source>
        <dbReference type="EMBL" id="MBG6136243.1"/>
    </source>
</evidence>
<evidence type="ECO:0000313" key="2">
    <source>
        <dbReference type="Proteomes" id="UP000622552"/>
    </source>
</evidence>
<sequence length="31" mass="3406">MIVAEGGHLRRIGADRDIDVRAVADYLAPVR</sequence>
<dbReference type="AlphaFoldDB" id="A0A8J7GQI2"/>
<keyword evidence="2" id="KW-1185">Reference proteome</keyword>